<dbReference type="AlphaFoldDB" id="J0WMF6"/>
<accession>J0WMF6</accession>
<reference evidence="2" key="1">
    <citation type="journal article" date="2012" name="Science">
        <title>The Paleozoic origin of enzymatic lignin decomposition reconstructed from 31 fungal genomes.</title>
        <authorList>
            <person name="Floudas D."/>
            <person name="Binder M."/>
            <person name="Riley R."/>
            <person name="Barry K."/>
            <person name="Blanchette R.A."/>
            <person name="Henrissat B."/>
            <person name="Martinez A.T."/>
            <person name="Otillar R."/>
            <person name="Spatafora J.W."/>
            <person name="Yadav J.S."/>
            <person name="Aerts A."/>
            <person name="Benoit I."/>
            <person name="Boyd A."/>
            <person name="Carlson A."/>
            <person name="Copeland A."/>
            <person name="Coutinho P.M."/>
            <person name="de Vries R.P."/>
            <person name="Ferreira P."/>
            <person name="Findley K."/>
            <person name="Foster B."/>
            <person name="Gaskell J."/>
            <person name="Glotzer D."/>
            <person name="Gorecki P."/>
            <person name="Heitman J."/>
            <person name="Hesse C."/>
            <person name="Hori C."/>
            <person name="Igarashi K."/>
            <person name="Jurgens J.A."/>
            <person name="Kallen N."/>
            <person name="Kersten P."/>
            <person name="Kohler A."/>
            <person name="Kuees U."/>
            <person name="Kumar T.K.A."/>
            <person name="Kuo A."/>
            <person name="LaButti K."/>
            <person name="Larrondo L.F."/>
            <person name="Lindquist E."/>
            <person name="Ling A."/>
            <person name="Lombard V."/>
            <person name="Lucas S."/>
            <person name="Lundell T."/>
            <person name="Martin R."/>
            <person name="McLaughlin D.J."/>
            <person name="Morgenstern I."/>
            <person name="Morin E."/>
            <person name="Murat C."/>
            <person name="Nagy L.G."/>
            <person name="Nolan M."/>
            <person name="Ohm R.A."/>
            <person name="Patyshakuliyeva A."/>
            <person name="Rokas A."/>
            <person name="Ruiz-Duenas F.J."/>
            <person name="Sabat G."/>
            <person name="Salamov A."/>
            <person name="Samejima M."/>
            <person name="Schmutz J."/>
            <person name="Slot J.C."/>
            <person name="St John F."/>
            <person name="Stenlid J."/>
            <person name="Sun H."/>
            <person name="Sun S."/>
            <person name="Syed K."/>
            <person name="Tsang A."/>
            <person name="Wiebenga A."/>
            <person name="Young D."/>
            <person name="Pisabarro A."/>
            <person name="Eastwood D.C."/>
            <person name="Martin F."/>
            <person name="Cullen D."/>
            <person name="Grigoriev I.V."/>
            <person name="Hibbett D.S."/>
        </authorList>
    </citation>
    <scope>NUCLEOTIDE SEQUENCE [LARGE SCALE GENOMIC DNA]</scope>
    <source>
        <strain evidence="2">TFB10046</strain>
    </source>
</reference>
<protein>
    <submittedName>
        <fullName evidence="1">Uncharacterized protein</fullName>
    </submittedName>
</protein>
<gene>
    <name evidence="1" type="ORF">AURDEDRAFT_177388</name>
</gene>
<evidence type="ECO:0000313" key="2">
    <source>
        <dbReference type="Proteomes" id="UP000006514"/>
    </source>
</evidence>
<proteinExistence type="predicted"/>
<dbReference type="Proteomes" id="UP000006514">
    <property type="component" value="Unassembled WGS sequence"/>
</dbReference>
<evidence type="ECO:0000313" key="1">
    <source>
        <dbReference type="EMBL" id="EJD33525.1"/>
    </source>
</evidence>
<dbReference type="InParanoid" id="J0WMF6"/>
<organism evidence="1 2">
    <name type="scientific">Auricularia subglabra (strain TFB-10046 / SS5)</name>
    <name type="common">White-rot fungus</name>
    <name type="synonym">Auricularia delicata (strain TFB10046)</name>
    <dbReference type="NCBI Taxonomy" id="717982"/>
    <lineage>
        <taxon>Eukaryota</taxon>
        <taxon>Fungi</taxon>
        <taxon>Dikarya</taxon>
        <taxon>Basidiomycota</taxon>
        <taxon>Agaricomycotina</taxon>
        <taxon>Agaricomycetes</taxon>
        <taxon>Auriculariales</taxon>
        <taxon>Auriculariaceae</taxon>
        <taxon>Auricularia</taxon>
    </lineage>
</organism>
<name>J0WMF6_AURST</name>
<dbReference type="EMBL" id="JH688187">
    <property type="protein sequence ID" value="EJD33525.1"/>
    <property type="molecule type" value="Genomic_DNA"/>
</dbReference>
<keyword evidence="2" id="KW-1185">Reference proteome</keyword>
<sequence length="100" mass="10930">MVDRSISPNAEPIESAFADARYALGQCEEPAEPPVILRLINERDLLRAENAVLGRRCGELEREVADLRALVGGRMARIEGWIMAADVAQIARFVHAASSS</sequence>
<dbReference type="KEGG" id="adl:AURDEDRAFT_177388"/>